<dbReference type="Pfam" id="PF01205">
    <property type="entry name" value="Impact_N"/>
    <property type="match status" value="1"/>
</dbReference>
<evidence type="ECO:0000313" key="3">
    <source>
        <dbReference type="EMBL" id="EMS78291.1"/>
    </source>
</evidence>
<keyword evidence="4" id="KW-1185">Reference proteome</keyword>
<accession>S0G3D5</accession>
<dbReference type="RefSeq" id="WP_006967723.1">
    <property type="nucleotide sequence ID" value="NZ_APJX01000009.1"/>
</dbReference>
<dbReference type="PANTHER" id="PTHR16301:SF20">
    <property type="entry name" value="IMPACT FAMILY MEMBER YIGZ"/>
    <property type="match status" value="1"/>
</dbReference>
<comment type="similarity">
    <text evidence="1">Belongs to the IMPACT family.</text>
</comment>
<dbReference type="Proteomes" id="UP000014216">
    <property type="component" value="Unassembled WGS sequence"/>
</dbReference>
<dbReference type="GO" id="GO:0005737">
    <property type="term" value="C:cytoplasm"/>
    <property type="evidence" value="ECO:0007669"/>
    <property type="project" value="TreeGrafter"/>
</dbReference>
<evidence type="ECO:0000259" key="2">
    <source>
        <dbReference type="Pfam" id="PF01205"/>
    </source>
</evidence>
<feature type="domain" description="Impact N-terminal" evidence="2">
    <location>
        <begin position="26"/>
        <end position="131"/>
    </location>
</feature>
<evidence type="ECO:0000256" key="1">
    <source>
        <dbReference type="ARBA" id="ARBA00007665"/>
    </source>
</evidence>
<dbReference type="InterPro" id="IPR020568">
    <property type="entry name" value="Ribosomal_Su5_D2-typ_SF"/>
</dbReference>
<dbReference type="GO" id="GO:0006446">
    <property type="term" value="P:regulation of translational initiation"/>
    <property type="evidence" value="ECO:0007669"/>
    <property type="project" value="TreeGrafter"/>
</dbReference>
<dbReference type="PATRIC" id="fig|1286635.3.peg.3789"/>
<evidence type="ECO:0000313" key="4">
    <source>
        <dbReference type="Proteomes" id="UP000014216"/>
    </source>
</evidence>
<sequence>MTQTDPFYSIARSTRDQIVTAQLKIKRSTFTCRLTHAGTIDAAKAFITAVSRDNKTATHNCWAYIVGDAGQTCHCSDAGEPSGTAGKPMLNVLTSHRMTQVAAVVTRQYGGVKLGIRGLIQAYSEAVEAALGSAKKVRLIQAKQVRVQVPYDCNDPLLNQIRQFNATIVNTEYREWIVHDILVEKHRVVDFIQMLTQFEPHGLKVLEKSD</sequence>
<dbReference type="InterPro" id="IPR001498">
    <property type="entry name" value="Impact_N"/>
</dbReference>
<dbReference type="EMBL" id="APJX01000009">
    <property type="protein sequence ID" value="EMS78291.1"/>
    <property type="molecule type" value="Genomic_DNA"/>
</dbReference>
<reference evidence="3 4" key="1">
    <citation type="journal article" date="2013" name="Genome Announc.">
        <title>Draft Genome Sequence of Desulfotignum phosphitoxidans DSM 13687 Strain FiPS-3.</title>
        <authorList>
            <person name="Poehlein A."/>
            <person name="Daniel R."/>
            <person name="Simeonova D.D."/>
        </authorList>
    </citation>
    <scope>NUCLEOTIDE SEQUENCE [LARGE SCALE GENOMIC DNA]</scope>
    <source>
        <strain evidence="3 4">DSM 13687</strain>
    </source>
</reference>
<dbReference type="PANTHER" id="PTHR16301">
    <property type="entry name" value="IMPACT-RELATED"/>
    <property type="match status" value="1"/>
</dbReference>
<protein>
    <recommendedName>
        <fullName evidence="2">Impact N-terminal domain-containing protein</fullName>
    </recommendedName>
</protein>
<dbReference type="AlphaFoldDB" id="S0G3D5"/>
<name>S0G3D5_9BACT</name>
<dbReference type="InterPro" id="IPR023582">
    <property type="entry name" value="Impact"/>
</dbReference>
<comment type="caution">
    <text evidence="3">The sequence shown here is derived from an EMBL/GenBank/DDBJ whole genome shotgun (WGS) entry which is preliminary data.</text>
</comment>
<proteinExistence type="inferred from homology"/>
<organism evidence="3 4">
    <name type="scientific">Desulfotignum phosphitoxidans DSM 13687</name>
    <dbReference type="NCBI Taxonomy" id="1286635"/>
    <lineage>
        <taxon>Bacteria</taxon>
        <taxon>Pseudomonadati</taxon>
        <taxon>Thermodesulfobacteriota</taxon>
        <taxon>Desulfobacteria</taxon>
        <taxon>Desulfobacterales</taxon>
        <taxon>Desulfobacteraceae</taxon>
        <taxon>Desulfotignum</taxon>
    </lineage>
</organism>
<dbReference type="InterPro" id="IPR036956">
    <property type="entry name" value="Impact_N_sf"/>
</dbReference>
<gene>
    <name evidence="3" type="ORF">Dpo_9c01230</name>
</gene>
<dbReference type="Gene3D" id="3.30.230.30">
    <property type="entry name" value="Impact, N-terminal domain"/>
    <property type="match status" value="1"/>
</dbReference>
<dbReference type="OrthoDB" id="9813771at2"/>
<dbReference type="SUPFAM" id="SSF54211">
    <property type="entry name" value="Ribosomal protein S5 domain 2-like"/>
    <property type="match status" value="1"/>
</dbReference>